<dbReference type="GO" id="GO:0006614">
    <property type="term" value="P:SRP-dependent cotranslational protein targeting to membrane"/>
    <property type="evidence" value="ECO:0007669"/>
    <property type="project" value="InterPro"/>
</dbReference>
<evidence type="ECO:0000256" key="1">
    <source>
        <dbReference type="ARBA" id="ARBA00005450"/>
    </source>
</evidence>
<dbReference type="HAMAP" id="MF_00306">
    <property type="entry name" value="SRP54"/>
    <property type="match status" value="1"/>
</dbReference>
<dbReference type="InterPro" id="IPR036225">
    <property type="entry name" value="SRP/SRP_N"/>
</dbReference>
<comment type="subunit">
    <text evidence="10">Part of the signal recognition particle protein translocation system, which is composed of SRP and FtsY.</text>
</comment>
<dbReference type="PROSITE" id="PS00300">
    <property type="entry name" value="SRP54"/>
    <property type="match status" value="1"/>
</dbReference>
<evidence type="ECO:0000259" key="12">
    <source>
        <dbReference type="PROSITE" id="PS00300"/>
    </source>
</evidence>
<sequence>MFESLGDRLQGVFDSLRGRGRLTEVEVKAALREVRVALLEADVNLEVARDFTKRVQEKAIGSDTLMSLQPDQRVIAIVHDELVELLGGKAAQPNLKNEANVWMLLGLQGAGKTTTAGKLAYKYKSQGRRPLLIAADTQRPAAREQLRVLGRQIGVPVLEVEDGETPERTKARLGEYLRANYRDLVIVDTAGRLQIDEALMDAVADLKEALGPNETMLVIDAMTGQQSLPVAQAFDARVGISGLIMTKLDGDARGGAALSAKHVTGKPIYFAGMSEKIDGLEPFHPDRVAGRILGMGDVLTLIEKAKVLEGDDEDGPASLKDFTLQDMLTQMRKIKRMGSFTDILKMVPGASKMMPPGTEIDEGEIGRIEAIISSMTDKERRQPKLLNASRRKRIAAGSGTSVQDVNRLMKNYEQMKKLMKQFGRRPPRNLPGGRGLGR</sequence>
<organism evidence="13">
    <name type="scientific">uncultured Truepera sp</name>
    <dbReference type="NCBI Taxonomy" id="543023"/>
    <lineage>
        <taxon>Bacteria</taxon>
        <taxon>Thermotogati</taxon>
        <taxon>Deinococcota</taxon>
        <taxon>Deinococci</taxon>
        <taxon>Trueperales</taxon>
        <taxon>Trueperaceae</taxon>
        <taxon>Truepera</taxon>
        <taxon>environmental samples</taxon>
    </lineage>
</organism>
<dbReference type="AlphaFoldDB" id="A0A6J4VJ31"/>
<evidence type="ECO:0000256" key="11">
    <source>
        <dbReference type="SAM" id="MobiDB-lite"/>
    </source>
</evidence>
<dbReference type="InterPro" id="IPR042101">
    <property type="entry name" value="SRP54_N_sf"/>
</dbReference>
<evidence type="ECO:0000313" key="13">
    <source>
        <dbReference type="EMBL" id="CAA9577411.1"/>
    </source>
</evidence>
<keyword evidence="2 10" id="KW-0963">Cytoplasm</keyword>
<comment type="domain">
    <text evidence="10">Composed of three domains: the N-terminal N domain, which is responsible for interactions with the ribosome, the central G domain, which binds GTP, and the C-terminal M domain, which binds the RNA and the signal sequence of the RNC.</text>
</comment>
<keyword evidence="3 10" id="KW-0547">Nucleotide-binding</keyword>
<comment type="catalytic activity">
    <reaction evidence="9 10">
        <text>GTP + H2O = GDP + phosphate + H(+)</text>
        <dbReference type="Rhea" id="RHEA:19669"/>
        <dbReference type="ChEBI" id="CHEBI:15377"/>
        <dbReference type="ChEBI" id="CHEBI:15378"/>
        <dbReference type="ChEBI" id="CHEBI:37565"/>
        <dbReference type="ChEBI" id="CHEBI:43474"/>
        <dbReference type="ChEBI" id="CHEBI:58189"/>
        <dbReference type="EC" id="3.6.5.4"/>
    </reaction>
</comment>
<keyword evidence="7 10" id="KW-0733">Signal recognition particle</keyword>
<comment type="subcellular location">
    <subcellularLocation>
        <location evidence="10">Cytoplasm</location>
    </subcellularLocation>
    <text evidence="10">The SRP-RNC complex is targeted to the cytoplasmic membrane.</text>
</comment>
<dbReference type="InterPro" id="IPR036891">
    <property type="entry name" value="Signal_recog_part_SRP54_M_sf"/>
</dbReference>
<evidence type="ECO:0000256" key="4">
    <source>
        <dbReference type="ARBA" id="ARBA00022801"/>
    </source>
</evidence>
<keyword evidence="4 10" id="KW-0378">Hydrolase</keyword>
<dbReference type="EMBL" id="CADCWP010000205">
    <property type="protein sequence ID" value="CAA9577411.1"/>
    <property type="molecule type" value="Genomic_DNA"/>
</dbReference>
<dbReference type="InterPro" id="IPR003593">
    <property type="entry name" value="AAA+_ATPase"/>
</dbReference>
<dbReference type="SUPFAM" id="SSF47364">
    <property type="entry name" value="Domain of the SRP/SRP receptor G-proteins"/>
    <property type="match status" value="1"/>
</dbReference>
<dbReference type="SMART" id="SM00382">
    <property type="entry name" value="AAA"/>
    <property type="match status" value="1"/>
</dbReference>
<name>A0A6J4VJ31_9DEIN</name>
<dbReference type="Gene3D" id="1.20.120.140">
    <property type="entry name" value="Signal recognition particle SRP54, nucleotide-binding domain"/>
    <property type="match status" value="1"/>
</dbReference>
<gene>
    <name evidence="10" type="primary">ffh</name>
    <name evidence="13" type="ORF">AVDCRST_MAG86-2408</name>
</gene>
<accession>A0A6J4VJ31</accession>
<dbReference type="Pfam" id="PF00448">
    <property type="entry name" value="SRP54"/>
    <property type="match status" value="1"/>
</dbReference>
<feature type="binding site" evidence="10">
    <location>
        <begin position="246"/>
        <end position="249"/>
    </location>
    <ligand>
        <name>GTP</name>
        <dbReference type="ChEBI" id="CHEBI:37565"/>
    </ligand>
</feature>
<dbReference type="InterPro" id="IPR027417">
    <property type="entry name" value="P-loop_NTPase"/>
</dbReference>
<dbReference type="SMART" id="SM00963">
    <property type="entry name" value="SRP54_N"/>
    <property type="match status" value="1"/>
</dbReference>
<dbReference type="InterPro" id="IPR004125">
    <property type="entry name" value="Signal_recog_particle_SRP54_M"/>
</dbReference>
<evidence type="ECO:0000256" key="2">
    <source>
        <dbReference type="ARBA" id="ARBA00022490"/>
    </source>
</evidence>
<keyword evidence="8 10" id="KW-0687">Ribonucleoprotein</keyword>
<dbReference type="Pfam" id="PF02978">
    <property type="entry name" value="SRP_SPB"/>
    <property type="match status" value="1"/>
</dbReference>
<proteinExistence type="inferred from homology"/>
<evidence type="ECO:0000256" key="9">
    <source>
        <dbReference type="ARBA" id="ARBA00048027"/>
    </source>
</evidence>
<evidence type="ECO:0000256" key="7">
    <source>
        <dbReference type="ARBA" id="ARBA00023135"/>
    </source>
</evidence>
<feature type="domain" description="SRP54-type proteins GTP-binding" evidence="12">
    <location>
        <begin position="267"/>
        <end position="280"/>
    </location>
</feature>
<protein>
    <recommendedName>
        <fullName evidence="10">Signal recognition particle protein</fullName>
        <ecNumber evidence="10">3.6.5.4</ecNumber>
    </recommendedName>
    <alternativeName>
        <fullName evidence="10">Fifty-four homolog</fullName>
    </alternativeName>
</protein>
<dbReference type="SMART" id="SM00962">
    <property type="entry name" value="SRP54"/>
    <property type="match status" value="1"/>
</dbReference>
<dbReference type="Gene3D" id="1.10.260.30">
    <property type="entry name" value="Signal recognition particle, SRP54 subunit, M-domain"/>
    <property type="match status" value="1"/>
</dbReference>
<dbReference type="SUPFAM" id="SSF52540">
    <property type="entry name" value="P-loop containing nucleoside triphosphate hydrolases"/>
    <property type="match status" value="1"/>
</dbReference>
<evidence type="ECO:0000256" key="10">
    <source>
        <dbReference type="HAMAP-Rule" id="MF_00306"/>
    </source>
</evidence>
<comment type="similarity">
    <text evidence="1 10">Belongs to the GTP-binding SRP family. SRP54 subfamily.</text>
</comment>
<dbReference type="InterPro" id="IPR013822">
    <property type="entry name" value="Signal_recog_particl_SRP54_hlx"/>
</dbReference>
<dbReference type="SUPFAM" id="SSF47446">
    <property type="entry name" value="Signal peptide-binding domain"/>
    <property type="match status" value="1"/>
</dbReference>
<dbReference type="NCBIfam" id="TIGR00959">
    <property type="entry name" value="ffh"/>
    <property type="match status" value="1"/>
</dbReference>
<evidence type="ECO:0000256" key="6">
    <source>
        <dbReference type="ARBA" id="ARBA00023134"/>
    </source>
</evidence>
<feature type="compositionally biased region" description="Basic residues" evidence="11">
    <location>
        <begin position="418"/>
        <end position="427"/>
    </location>
</feature>
<evidence type="ECO:0000256" key="8">
    <source>
        <dbReference type="ARBA" id="ARBA00023274"/>
    </source>
</evidence>
<dbReference type="PANTHER" id="PTHR11564">
    <property type="entry name" value="SIGNAL RECOGNITION PARTICLE 54K PROTEIN SRP54"/>
    <property type="match status" value="1"/>
</dbReference>
<evidence type="ECO:0000256" key="5">
    <source>
        <dbReference type="ARBA" id="ARBA00022884"/>
    </source>
</evidence>
<feature type="binding site" evidence="10">
    <location>
        <begin position="106"/>
        <end position="113"/>
    </location>
    <ligand>
        <name>GTP</name>
        <dbReference type="ChEBI" id="CHEBI:37565"/>
    </ligand>
</feature>
<dbReference type="CDD" id="cd18539">
    <property type="entry name" value="SRP_G"/>
    <property type="match status" value="1"/>
</dbReference>
<feature type="binding site" evidence="10">
    <location>
        <begin position="188"/>
        <end position="192"/>
    </location>
    <ligand>
        <name>GTP</name>
        <dbReference type="ChEBI" id="CHEBI:37565"/>
    </ligand>
</feature>
<dbReference type="InterPro" id="IPR022941">
    <property type="entry name" value="SRP54"/>
</dbReference>
<dbReference type="InterPro" id="IPR004780">
    <property type="entry name" value="SRP"/>
</dbReference>
<evidence type="ECO:0000256" key="3">
    <source>
        <dbReference type="ARBA" id="ARBA00022741"/>
    </source>
</evidence>
<dbReference type="GO" id="GO:0008312">
    <property type="term" value="F:7S RNA binding"/>
    <property type="evidence" value="ECO:0007669"/>
    <property type="project" value="InterPro"/>
</dbReference>
<dbReference type="Gene3D" id="3.40.50.300">
    <property type="entry name" value="P-loop containing nucleotide triphosphate hydrolases"/>
    <property type="match status" value="1"/>
</dbReference>
<reference evidence="13" key="1">
    <citation type="submission" date="2020-02" db="EMBL/GenBank/DDBJ databases">
        <authorList>
            <person name="Meier V. D."/>
        </authorList>
    </citation>
    <scope>NUCLEOTIDE SEQUENCE</scope>
    <source>
        <strain evidence="13">AVDCRST_MAG86</strain>
    </source>
</reference>
<keyword evidence="5 10" id="KW-0694">RNA-binding</keyword>
<dbReference type="GO" id="GO:0003924">
    <property type="term" value="F:GTPase activity"/>
    <property type="evidence" value="ECO:0007669"/>
    <property type="project" value="UniProtKB-UniRule"/>
</dbReference>
<dbReference type="GO" id="GO:0005525">
    <property type="term" value="F:GTP binding"/>
    <property type="evidence" value="ECO:0007669"/>
    <property type="project" value="UniProtKB-UniRule"/>
</dbReference>
<dbReference type="Pfam" id="PF02881">
    <property type="entry name" value="SRP54_N"/>
    <property type="match status" value="1"/>
</dbReference>
<keyword evidence="6 10" id="KW-0342">GTP-binding</keyword>
<dbReference type="PANTHER" id="PTHR11564:SF5">
    <property type="entry name" value="SIGNAL RECOGNITION PARTICLE SUBUNIT SRP54"/>
    <property type="match status" value="1"/>
</dbReference>
<dbReference type="EC" id="3.6.5.4" evidence="10"/>
<feature type="region of interest" description="Disordered" evidence="11">
    <location>
        <begin position="418"/>
        <end position="438"/>
    </location>
</feature>
<dbReference type="InterPro" id="IPR000897">
    <property type="entry name" value="SRP54_GTPase_dom"/>
</dbReference>
<dbReference type="GO" id="GO:0048500">
    <property type="term" value="C:signal recognition particle"/>
    <property type="evidence" value="ECO:0007669"/>
    <property type="project" value="UniProtKB-UniRule"/>
</dbReference>
<comment type="function">
    <text evidence="10">Involved in targeting and insertion of nascent membrane proteins into the cytoplasmic membrane. Binds to the hydrophobic signal sequence of the ribosome-nascent chain (RNC) as it emerges from the ribosomes. The SRP-RNC complex is then targeted to the cytoplasmic membrane where it interacts with the SRP receptor FtsY.</text>
</comment>